<organism evidence="9 10">
    <name type="scientific">Alkalilimnicola ehrlichii</name>
    <dbReference type="NCBI Taxonomy" id="351052"/>
    <lineage>
        <taxon>Bacteria</taxon>
        <taxon>Pseudomonadati</taxon>
        <taxon>Pseudomonadota</taxon>
        <taxon>Gammaproteobacteria</taxon>
        <taxon>Chromatiales</taxon>
        <taxon>Ectothiorhodospiraceae</taxon>
        <taxon>Alkalilimnicola</taxon>
    </lineage>
</organism>
<sequence length="238" mass="25495">MLNRGIFVTGTDTEIGKTVVTCGVLHRLQGEGFAVAGMKPIASGCRRTEAGLRNEDAEAIREVVGRAIPYEQVNPYALEPAIAPHLAAVEAGVVFDFPRLQAGYQRLAAEADYTLVEGAGGWRVPLGQAREMSDLAAALQLPVLLVVGVRLGCINHAALTAEAILADGRPLLGWVANLVAADDPYLDAQVDTLRQRLPAPLLGIVPHQLSLLSTLRRVRLTWVNFASRGLLLLIVNNL</sequence>
<comment type="subunit">
    <text evidence="8">Homodimer.</text>
</comment>
<dbReference type="EC" id="6.3.3.3" evidence="8"/>
<keyword evidence="6 8" id="KW-0067">ATP-binding</keyword>
<name>A0A3E0X4C8_9GAMM</name>
<comment type="pathway">
    <text evidence="8">Cofactor biosynthesis; biotin biosynthesis; biotin from 7,8-diaminononanoate: step 1/2.</text>
</comment>
<evidence type="ECO:0000256" key="3">
    <source>
        <dbReference type="ARBA" id="ARBA00022723"/>
    </source>
</evidence>
<dbReference type="SUPFAM" id="SSF52540">
    <property type="entry name" value="P-loop containing nucleoside triphosphate hydrolases"/>
    <property type="match status" value="1"/>
</dbReference>
<dbReference type="InterPro" id="IPR004472">
    <property type="entry name" value="DTB_synth_BioD"/>
</dbReference>
<dbReference type="UniPathway" id="UPA00078">
    <property type="reaction ID" value="UER00161"/>
</dbReference>
<feature type="binding site" evidence="8">
    <location>
        <begin position="14"/>
        <end position="19"/>
    </location>
    <ligand>
        <name>ATP</name>
        <dbReference type="ChEBI" id="CHEBI:30616"/>
    </ligand>
</feature>
<dbReference type="Proteomes" id="UP000256763">
    <property type="component" value="Unassembled WGS sequence"/>
</dbReference>
<accession>A0A3E0X4C8</accession>
<dbReference type="GO" id="GO:0042803">
    <property type="term" value="F:protein homodimerization activity"/>
    <property type="evidence" value="ECO:0007669"/>
    <property type="project" value="UniProtKB-ARBA"/>
</dbReference>
<feature type="binding site" evidence="8">
    <location>
        <position position="56"/>
    </location>
    <ligand>
        <name>Mg(2+)</name>
        <dbReference type="ChEBI" id="CHEBI:18420"/>
    </ligand>
</feature>
<feature type="binding site" evidence="8">
    <location>
        <position position="117"/>
    </location>
    <ligand>
        <name>Mg(2+)</name>
        <dbReference type="ChEBI" id="CHEBI:18420"/>
    </ligand>
</feature>
<dbReference type="HAMAP" id="MF_00336">
    <property type="entry name" value="BioD"/>
    <property type="match status" value="1"/>
</dbReference>
<feature type="active site" evidence="8">
    <location>
        <position position="39"/>
    </location>
</feature>
<dbReference type="RefSeq" id="WP_116347348.1">
    <property type="nucleotide sequence ID" value="NZ_NFZW01000001.1"/>
</dbReference>
<reference evidence="10" key="1">
    <citation type="submission" date="2017-05" db="EMBL/GenBank/DDBJ databases">
        <authorList>
            <person name="Sharma S."/>
            <person name="Sidhu C."/>
            <person name="Pinnaka A.K."/>
        </authorList>
    </citation>
    <scope>NUCLEOTIDE SEQUENCE [LARGE SCALE GENOMIC DNA]</scope>
    <source>
        <strain evidence="10">AK93</strain>
    </source>
</reference>
<comment type="similarity">
    <text evidence="8">Belongs to the dethiobiotin synthetase family.</text>
</comment>
<dbReference type="NCBIfam" id="TIGR00347">
    <property type="entry name" value="bioD"/>
    <property type="match status" value="1"/>
</dbReference>
<comment type="function">
    <text evidence="8">Catalyzes a mechanistically unusual reaction, the ATP-dependent insertion of CO2 between the N7 and N8 nitrogen atoms of 7,8-diaminopelargonic acid (DAPA, also called 7,8-diammoniononanoate) to form a ureido ring.</text>
</comment>
<dbReference type="EMBL" id="NFZW01000001">
    <property type="protein sequence ID" value="RFA39535.1"/>
    <property type="molecule type" value="Genomic_DNA"/>
</dbReference>
<dbReference type="GO" id="GO:0009102">
    <property type="term" value="P:biotin biosynthetic process"/>
    <property type="evidence" value="ECO:0007669"/>
    <property type="project" value="UniProtKB-UniRule"/>
</dbReference>
<dbReference type="FunFam" id="3.40.50.300:FF:000292">
    <property type="entry name" value="ATP-dependent dethiobiotin synthetase BioD"/>
    <property type="match status" value="1"/>
</dbReference>
<dbReference type="Gene3D" id="3.40.50.300">
    <property type="entry name" value="P-loop containing nucleotide triphosphate hydrolases"/>
    <property type="match status" value="1"/>
</dbReference>
<evidence type="ECO:0000313" key="10">
    <source>
        <dbReference type="Proteomes" id="UP000256763"/>
    </source>
</evidence>
<protein>
    <recommendedName>
        <fullName evidence="8">ATP-dependent dethiobiotin synthetase BioD</fullName>
        <ecNumber evidence="8">6.3.3.3</ecNumber>
    </recommendedName>
    <alternativeName>
        <fullName evidence="8">DTB synthetase</fullName>
        <shortName evidence="8">DTBS</shortName>
    </alternativeName>
    <alternativeName>
        <fullName evidence="8">Dethiobiotin synthase</fullName>
    </alternativeName>
</protein>
<evidence type="ECO:0000256" key="6">
    <source>
        <dbReference type="ARBA" id="ARBA00022840"/>
    </source>
</evidence>
<dbReference type="GO" id="GO:0000287">
    <property type="term" value="F:magnesium ion binding"/>
    <property type="evidence" value="ECO:0007669"/>
    <property type="project" value="UniProtKB-UniRule"/>
</dbReference>
<dbReference type="GO" id="GO:0005829">
    <property type="term" value="C:cytosol"/>
    <property type="evidence" value="ECO:0007669"/>
    <property type="project" value="TreeGrafter"/>
</dbReference>
<proteinExistence type="inferred from homology"/>
<feature type="binding site" evidence="8">
    <location>
        <position position="56"/>
    </location>
    <ligand>
        <name>ATP</name>
        <dbReference type="ChEBI" id="CHEBI:30616"/>
    </ligand>
</feature>
<keyword evidence="7 8" id="KW-0460">Magnesium</keyword>
<comment type="caution">
    <text evidence="9">The sequence shown here is derived from an EMBL/GenBank/DDBJ whole genome shotgun (WGS) entry which is preliminary data.</text>
</comment>
<dbReference type="PANTHER" id="PTHR43210">
    <property type="entry name" value="DETHIOBIOTIN SYNTHETASE"/>
    <property type="match status" value="1"/>
</dbReference>
<evidence type="ECO:0000256" key="5">
    <source>
        <dbReference type="ARBA" id="ARBA00022756"/>
    </source>
</evidence>
<evidence type="ECO:0000256" key="2">
    <source>
        <dbReference type="ARBA" id="ARBA00022598"/>
    </source>
</evidence>
<dbReference type="Pfam" id="PF13500">
    <property type="entry name" value="AAA_26"/>
    <property type="match status" value="1"/>
</dbReference>
<keyword evidence="1 8" id="KW-0963">Cytoplasm</keyword>
<keyword evidence="5 8" id="KW-0093">Biotin biosynthesis</keyword>
<keyword evidence="3 8" id="KW-0479">Metal-binding</keyword>
<dbReference type="PANTHER" id="PTHR43210:SF5">
    <property type="entry name" value="DETHIOBIOTIN SYNTHETASE"/>
    <property type="match status" value="1"/>
</dbReference>
<comment type="catalytic activity">
    <reaction evidence="8">
        <text>(7R,8S)-7,8-diammoniononanoate + CO2 + ATP = (4R,5S)-dethiobiotin + ADP + phosphate + 3 H(+)</text>
        <dbReference type="Rhea" id="RHEA:15805"/>
        <dbReference type="ChEBI" id="CHEBI:15378"/>
        <dbReference type="ChEBI" id="CHEBI:16526"/>
        <dbReference type="ChEBI" id="CHEBI:30616"/>
        <dbReference type="ChEBI" id="CHEBI:43474"/>
        <dbReference type="ChEBI" id="CHEBI:149469"/>
        <dbReference type="ChEBI" id="CHEBI:149473"/>
        <dbReference type="ChEBI" id="CHEBI:456216"/>
        <dbReference type="EC" id="6.3.3.3"/>
    </reaction>
</comment>
<keyword evidence="10" id="KW-1185">Reference proteome</keyword>
<gene>
    <name evidence="8" type="primary">bioD</name>
    <name evidence="9" type="ORF">CAL65_01850</name>
</gene>
<dbReference type="GO" id="GO:0004141">
    <property type="term" value="F:dethiobiotin synthase activity"/>
    <property type="evidence" value="ECO:0007669"/>
    <property type="project" value="UniProtKB-UniRule"/>
</dbReference>
<feature type="binding site" evidence="8">
    <location>
        <begin position="117"/>
        <end position="120"/>
    </location>
    <ligand>
        <name>ATP</name>
        <dbReference type="ChEBI" id="CHEBI:30616"/>
    </ligand>
</feature>
<comment type="caution">
    <text evidence="8">Lacks conserved residue(s) required for the propagation of feature annotation.</text>
</comment>
<keyword evidence="2 8" id="KW-0436">Ligase</keyword>
<feature type="binding site" evidence="8">
    <location>
        <position position="43"/>
    </location>
    <ligand>
        <name>substrate</name>
    </ligand>
</feature>
<dbReference type="InterPro" id="IPR027417">
    <property type="entry name" value="P-loop_NTPase"/>
</dbReference>
<comment type="subcellular location">
    <subcellularLocation>
        <location evidence="8">Cytoplasm</location>
    </subcellularLocation>
</comment>
<dbReference type="GO" id="GO:0005524">
    <property type="term" value="F:ATP binding"/>
    <property type="evidence" value="ECO:0007669"/>
    <property type="project" value="UniProtKB-UniRule"/>
</dbReference>
<feature type="binding site" evidence="8">
    <location>
        <position position="208"/>
    </location>
    <ligand>
        <name>ATP</name>
        <dbReference type="ChEBI" id="CHEBI:30616"/>
    </ligand>
</feature>
<evidence type="ECO:0000256" key="8">
    <source>
        <dbReference type="HAMAP-Rule" id="MF_00336"/>
    </source>
</evidence>
<dbReference type="PIRSF" id="PIRSF006755">
    <property type="entry name" value="DTB_synth"/>
    <property type="match status" value="1"/>
</dbReference>
<evidence type="ECO:0000256" key="1">
    <source>
        <dbReference type="ARBA" id="ARBA00022490"/>
    </source>
</evidence>
<evidence type="ECO:0000256" key="4">
    <source>
        <dbReference type="ARBA" id="ARBA00022741"/>
    </source>
</evidence>
<evidence type="ECO:0000313" key="9">
    <source>
        <dbReference type="EMBL" id="RFA39535.1"/>
    </source>
</evidence>
<dbReference type="AlphaFoldDB" id="A0A3E0X4C8"/>
<evidence type="ECO:0000256" key="7">
    <source>
        <dbReference type="ARBA" id="ARBA00022842"/>
    </source>
</evidence>
<feature type="binding site" evidence="8">
    <location>
        <position position="18"/>
    </location>
    <ligand>
        <name>Mg(2+)</name>
        <dbReference type="ChEBI" id="CHEBI:18420"/>
    </ligand>
</feature>
<comment type="cofactor">
    <cofactor evidence="8">
        <name>Mg(2+)</name>
        <dbReference type="ChEBI" id="CHEBI:18420"/>
    </cofactor>
</comment>
<keyword evidence="4 8" id="KW-0547">Nucleotide-binding</keyword>
<dbReference type="CDD" id="cd03109">
    <property type="entry name" value="DTBS"/>
    <property type="match status" value="1"/>
</dbReference>